<organism evidence="2 3">
    <name type="scientific">Caldimonas aquatica</name>
    <dbReference type="NCBI Taxonomy" id="376175"/>
    <lineage>
        <taxon>Bacteria</taxon>
        <taxon>Pseudomonadati</taxon>
        <taxon>Pseudomonadota</taxon>
        <taxon>Betaproteobacteria</taxon>
        <taxon>Burkholderiales</taxon>
        <taxon>Sphaerotilaceae</taxon>
        <taxon>Caldimonas</taxon>
    </lineage>
</organism>
<dbReference type="EMBL" id="CP110257">
    <property type="protein sequence ID" value="UZD54707.1"/>
    <property type="molecule type" value="Genomic_DNA"/>
</dbReference>
<reference evidence="2" key="1">
    <citation type="submission" date="2022-10" db="EMBL/GenBank/DDBJ databases">
        <title>Complete genome sequence of Schlegelella aquatica LMG 23380.</title>
        <authorList>
            <person name="Musilova J."/>
            <person name="Kourilova X."/>
            <person name="Bezdicek M."/>
            <person name="Hermankova K."/>
            <person name="Obruca S."/>
            <person name="Sedlar K."/>
        </authorList>
    </citation>
    <scope>NUCLEOTIDE SEQUENCE</scope>
    <source>
        <strain evidence="2">LMG 23380</strain>
    </source>
</reference>
<feature type="region of interest" description="Disordered" evidence="1">
    <location>
        <begin position="81"/>
        <end position="110"/>
    </location>
</feature>
<accession>A0ABY6MRR3</accession>
<proteinExistence type="predicted"/>
<keyword evidence="3" id="KW-1185">Reference proteome</keyword>
<evidence type="ECO:0000313" key="2">
    <source>
        <dbReference type="EMBL" id="UZD54707.1"/>
    </source>
</evidence>
<evidence type="ECO:0000313" key="3">
    <source>
        <dbReference type="Proteomes" id="UP001163266"/>
    </source>
</evidence>
<dbReference type="Proteomes" id="UP001163266">
    <property type="component" value="Chromosome"/>
</dbReference>
<evidence type="ECO:0008006" key="4">
    <source>
        <dbReference type="Google" id="ProtNLM"/>
    </source>
</evidence>
<protein>
    <recommendedName>
        <fullName evidence="4">DUF4384 domain-containing protein</fullName>
    </recommendedName>
</protein>
<dbReference type="InterPro" id="IPR045398">
    <property type="entry name" value="DUF6515"/>
</dbReference>
<dbReference type="Pfam" id="PF20125">
    <property type="entry name" value="DUF6515"/>
    <property type="match status" value="1"/>
</dbReference>
<feature type="compositionally biased region" description="Pro residues" evidence="1">
    <location>
        <begin position="86"/>
        <end position="95"/>
    </location>
</feature>
<gene>
    <name evidence="2" type="ORF">OMP39_13760</name>
</gene>
<name>A0ABY6MRR3_9BURK</name>
<evidence type="ECO:0000256" key="1">
    <source>
        <dbReference type="SAM" id="MobiDB-lite"/>
    </source>
</evidence>
<sequence>MLPPHSHTVVHAGRTYWYADGYWYAPGWGGYVLVQPPPGLYVSTLMGPYTVVRVGPHVYYQAYGVYYVPLATGGYQVVAPPQSESPLPPYEPPLAYPKSGQSAQQQSDDEYECHRWAVQETDYDPTLAAVGQENEDTVAARERYTRALTACLEGRGYAVR</sequence>